<dbReference type="SUPFAM" id="SSF47336">
    <property type="entry name" value="ACP-like"/>
    <property type="match status" value="1"/>
</dbReference>
<protein>
    <submittedName>
        <fullName evidence="8">SDR family NAD(P)-dependent oxidoreductase</fullName>
    </submittedName>
</protein>
<dbReference type="PANTHER" id="PTHR43775:SF51">
    <property type="entry name" value="INACTIVE PHENOLPHTHIOCEROL SYNTHESIS POLYKETIDE SYNTHASE TYPE I PKS1-RELATED"/>
    <property type="match status" value="1"/>
</dbReference>
<evidence type="ECO:0000259" key="6">
    <source>
        <dbReference type="PROSITE" id="PS50075"/>
    </source>
</evidence>
<comment type="function">
    <text evidence="5">Involved in production of the polyketide antibiotic thailandamide.</text>
</comment>
<sequence length="1439" mass="154569">MPQPSADPSREKQLRMLRALDEAAVKLEALEKARTEPIAIIGGGCRFPGGVRDLQTYWHLLENGIDATGEMPADRWDIDTLFDPNPDTPGKISTRRGSFLPTIDRFDAEHFNIAPREAATLDPQHRLLLEVAHEALDSAGQLNDRLAENLTGVFIGVTNNDYAHLLREHQSERPLDAYFVTGNAPNSAAGRISYQLGLRGPSLVLDTACSSSLATIHTACQSLRARECHLALAGGVNLLILPDSFAALSRAHMLAPDGRCKSFDAAADGYGRGEGGGLVVLKRLSDARRDGDTILATIRGGAINHDGPASGFTVPNGAAQRTLLQQALTASRLTPTDIDYIEAHGTGTSLGDPIEVNALVDVLGVGRSAANPLLLGSVKTNIGHLESAAGIAGLLKVVLSLWYRQLPRHLHFQTPSPRIPWAEIPVKITQHHEAWPDRGHPRRAGVSSFGVSGTNVHLILEESPLEMAARHAPPSPRKFFGDGPRHWAVNRPATTTIDAWLHRVDWPLLPRKERATTPIVFSAPGAATAVDAWSRHAADTYAGAAYRDVLSVLEPLASAYAAAAVAALPGRTEVQPSHVRLWHRIQYLATLAPAMPASAEQVSALLAAQPDAAIEIELLQRCGEALPAVLRGEVDPLALLFPSNVTPTAADLYSRNPVSRALNDLIATWLNAAIPTDRPLRVLEIGGGTGATTKTVLTALQGREIDYVFTDISPLFIAQAKSQFADNSAVTCRPLDIERDPRDQGFAPGEFDLIVAANVVHATEDLAITLAHCRQLLAGGGQLALMELTSPLGFLDLIFGLTDGWWRFTDTKLRPNHPLLAPAQWQALLCEQGFNEAQIHLLPESAGEIFRQQALITAPAKGPTTFLPESTGRWLLIGPAPHALTEILRSRGAEVTTTPTSDLSPLRQTEPWSGVVSFAPSTATPIDPTPLRETLAIAHALIAAPAPWWIVTRGAVDAGDDTPPDGINLSSSGLWGFARTVAQEHPELQVRRIDLDIDATLDDASALALELLQPSAEDQLALRGHDRFSARLIGHASTQSPDPLPTTTDGSILIVGGLGGLGLSLARWFGDQGARDLTLASRRAPNASALAEIAGLRARGLTIHIHQIDVTSPQDVTRVLEQITADSPPLRGIVHAAGVLDDGSLRQLDWSRFPPVLDPKITGAWHLHEQTLHLPLDFFLLFSSSTALLGTPGQANHAAANAWLDALAHHRRRAGLPAVSINWGPWSDIGAAARQHVAEHARRHGLGTISPAKGWHTLGAIMREHFAQVAVLPITWSEVPASLTRSPFFDGVRAETATPAAATDTESPASAPTDWTALPLHTRVTRLRERVETELTAVLGLEAETRIDPAKGFFTLGMDSLTAVELRNRLQTQLERSIPSTVIFDHPTTDGLSRHLAGLFQPAPTVSPDATSTPLANPVVDELSDVELSDLLDEELKDL</sequence>
<dbReference type="Proteomes" id="UP001218638">
    <property type="component" value="Chromosome"/>
</dbReference>
<dbReference type="InterPro" id="IPR013217">
    <property type="entry name" value="Methyltransf_12"/>
</dbReference>
<dbReference type="Pfam" id="PF08659">
    <property type="entry name" value="KR"/>
    <property type="match status" value="1"/>
</dbReference>
<dbReference type="SMART" id="SM01294">
    <property type="entry name" value="PKS_PP_betabranch"/>
    <property type="match status" value="1"/>
</dbReference>
<evidence type="ECO:0000256" key="5">
    <source>
        <dbReference type="ARBA" id="ARBA00054155"/>
    </source>
</evidence>
<dbReference type="GO" id="GO:0031177">
    <property type="term" value="F:phosphopantetheine binding"/>
    <property type="evidence" value="ECO:0007669"/>
    <property type="project" value="InterPro"/>
</dbReference>
<dbReference type="InterPro" id="IPR013968">
    <property type="entry name" value="PKS_KR"/>
</dbReference>
<dbReference type="SMART" id="SM00823">
    <property type="entry name" value="PKS_PP"/>
    <property type="match status" value="1"/>
</dbReference>
<dbReference type="InterPro" id="IPR036291">
    <property type="entry name" value="NAD(P)-bd_dom_sf"/>
</dbReference>
<dbReference type="InterPro" id="IPR032821">
    <property type="entry name" value="PKS_assoc"/>
</dbReference>
<dbReference type="InterPro" id="IPR009081">
    <property type="entry name" value="PP-bd_ACP"/>
</dbReference>
<dbReference type="SUPFAM" id="SSF51735">
    <property type="entry name" value="NAD(P)-binding Rossmann-fold domains"/>
    <property type="match status" value="2"/>
</dbReference>
<evidence type="ECO:0000256" key="1">
    <source>
        <dbReference type="ARBA" id="ARBA00022450"/>
    </source>
</evidence>
<organism evidence="8 9">
    <name type="scientific">Synoicihabitans lomoniglobus</name>
    <dbReference type="NCBI Taxonomy" id="2909285"/>
    <lineage>
        <taxon>Bacteria</taxon>
        <taxon>Pseudomonadati</taxon>
        <taxon>Verrucomicrobiota</taxon>
        <taxon>Opitutia</taxon>
        <taxon>Opitutales</taxon>
        <taxon>Opitutaceae</taxon>
        <taxon>Synoicihabitans</taxon>
    </lineage>
</organism>
<dbReference type="GO" id="GO:0006633">
    <property type="term" value="P:fatty acid biosynthetic process"/>
    <property type="evidence" value="ECO:0007669"/>
    <property type="project" value="InterPro"/>
</dbReference>
<dbReference type="InterPro" id="IPR006162">
    <property type="entry name" value="Ppantetheine_attach_site"/>
</dbReference>
<keyword evidence="4" id="KW-0511">Multifunctional enzyme</keyword>
<dbReference type="Gene3D" id="1.10.1200.10">
    <property type="entry name" value="ACP-like"/>
    <property type="match status" value="1"/>
</dbReference>
<keyword evidence="1" id="KW-0596">Phosphopantetheine</keyword>
<dbReference type="GO" id="GO:0004315">
    <property type="term" value="F:3-oxoacyl-[acyl-carrier-protein] synthase activity"/>
    <property type="evidence" value="ECO:0007669"/>
    <property type="project" value="InterPro"/>
</dbReference>
<dbReference type="Pfam" id="PF08242">
    <property type="entry name" value="Methyltransf_12"/>
    <property type="match status" value="1"/>
</dbReference>
<dbReference type="InterPro" id="IPR057326">
    <property type="entry name" value="KR_dom"/>
</dbReference>
<evidence type="ECO:0000313" key="9">
    <source>
        <dbReference type="Proteomes" id="UP001218638"/>
    </source>
</evidence>
<dbReference type="PROSITE" id="PS52004">
    <property type="entry name" value="KS3_2"/>
    <property type="match status" value="1"/>
</dbReference>
<dbReference type="Gene3D" id="3.40.50.150">
    <property type="entry name" value="Vaccinia Virus protein VP39"/>
    <property type="match status" value="1"/>
</dbReference>
<dbReference type="Pfam" id="PF00550">
    <property type="entry name" value="PP-binding"/>
    <property type="match status" value="1"/>
</dbReference>
<dbReference type="PANTHER" id="PTHR43775">
    <property type="entry name" value="FATTY ACID SYNTHASE"/>
    <property type="match status" value="1"/>
</dbReference>
<dbReference type="Gene3D" id="3.40.50.720">
    <property type="entry name" value="NAD(P)-binding Rossmann-like Domain"/>
    <property type="match status" value="1"/>
</dbReference>
<dbReference type="InterPro" id="IPR050091">
    <property type="entry name" value="PKS_NRPS_Biosynth_Enz"/>
</dbReference>
<dbReference type="SMART" id="SM00825">
    <property type="entry name" value="PKS_KS"/>
    <property type="match status" value="1"/>
</dbReference>
<dbReference type="PROSITE" id="PS00012">
    <property type="entry name" value="PHOSPHOPANTETHEINE"/>
    <property type="match status" value="1"/>
</dbReference>
<evidence type="ECO:0000313" key="8">
    <source>
        <dbReference type="EMBL" id="WED65714.1"/>
    </source>
</evidence>
<dbReference type="CDD" id="cd00833">
    <property type="entry name" value="PKS"/>
    <property type="match status" value="1"/>
</dbReference>
<dbReference type="KEGG" id="slom:PXH66_02490"/>
<feature type="domain" description="Carrier" evidence="6">
    <location>
        <begin position="1325"/>
        <end position="1400"/>
    </location>
</feature>
<dbReference type="InterPro" id="IPR020841">
    <property type="entry name" value="PKS_Beta-ketoAc_synthase_dom"/>
</dbReference>
<keyword evidence="2" id="KW-0597">Phosphoprotein</keyword>
<dbReference type="SMART" id="SM00822">
    <property type="entry name" value="PKS_KR"/>
    <property type="match status" value="1"/>
</dbReference>
<keyword evidence="9" id="KW-1185">Reference proteome</keyword>
<dbReference type="GO" id="GO:0004312">
    <property type="term" value="F:fatty acid synthase activity"/>
    <property type="evidence" value="ECO:0007669"/>
    <property type="project" value="TreeGrafter"/>
</dbReference>
<dbReference type="PROSITE" id="PS50075">
    <property type="entry name" value="CARRIER"/>
    <property type="match status" value="1"/>
</dbReference>
<dbReference type="Pfam" id="PF02801">
    <property type="entry name" value="Ketoacyl-synt_C"/>
    <property type="match status" value="1"/>
</dbReference>
<dbReference type="InterPro" id="IPR020806">
    <property type="entry name" value="PKS_PP-bd"/>
</dbReference>
<dbReference type="SUPFAM" id="SSF53335">
    <property type="entry name" value="S-adenosyl-L-methionine-dependent methyltransferases"/>
    <property type="match status" value="1"/>
</dbReference>
<keyword evidence="3" id="KW-0808">Transferase</keyword>
<proteinExistence type="predicted"/>
<feature type="domain" description="Ketosynthase family 3 (KS3)" evidence="7">
    <location>
        <begin position="35"/>
        <end position="462"/>
    </location>
</feature>
<accession>A0AAE9ZYR5</accession>
<dbReference type="PROSITE" id="PS00606">
    <property type="entry name" value="KS3_1"/>
    <property type="match status" value="1"/>
</dbReference>
<dbReference type="InterPro" id="IPR018201">
    <property type="entry name" value="Ketoacyl_synth_AS"/>
</dbReference>
<evidence type="ECO:0000256" key="2">
    <source>
        <dbReference type="ARBA" id="ARBA00022553"/>
    </source>
</evidence>
<reference evidence="8" key="1">
    <citation type="submission" date="2023-03" db="EMBL/GenBank/DDBJ databases">
        <title>Lomoglobus Profundus gen. nov., sp. nov., a novel member of the phylum Verrucomicrobia, isolated from deep-marine sediment of South China Sea.</title>
        <authorList>
            <person name="Ahmad T."/>
            <person name="Ishaq S.E."/>
            <person name="Wang F."/>
        </authorList>
    </citation>
    <scope>NUCLEOTIDE SEQUENCE</scope>
    <source>
        <strain evidence="8">LMO-M01</strain>
    </source>
</reference>
<dbReference type="InterPro" id="IPR036736">
    <property type="entry name" value="ACP-like_sf"/>
</dbReference>
<dbReference type="Pfam" id="PF16197">
    <property type="entry name" value="KAsynt_C_assoc"/>
    <property type="match status" value="1"/>
</dbReference>
<dbReference type="Gene3D" id="3.40.47.10">
    <property type="match status" value="1"/>
</dbReference>
<evidence type="ECO:0000256" key="4">
    <source>
        <dbReference type="ARBA" id="ARBA00023268"/>
    </source>
</evidence>
<dbReference type="InterPro" id="IPR016039">
    <property type="entry name" value="Thiolase-like"/>
</dbReference>
<name>A0AAE9ZYR5_9BACT</name>
<dbReference type="InterPro" id="IPR029063">
    <property type="entry name" value="SAM-dependent_MTases_sf"/>
</dbReference>
<dbReference type="Pfam" id="PF00109">
    <property type="entry name" value="ketoacyl-synt"/>
    <property type="match status" value="1"/>
</dbReference>
<gene>
    <name evidence="8" type="ORF">PXH66_02490</name>
</gene>
<evidence type="ECO:0000259" key="7">
    <source>
        <dbReference type="PROSITE" id="PS52004"/>
    </source>
</evidence>
<evidence type="ECO:0000256" key="3">
    <source>
        <dbReference type="ARBA" id="ARBA00022679"/>
    </source>
</evidence>
<dbReference type="CDD" id="cd08955">
    <property type="entry name" value="KR_2_FAS_SDR_x"/>
    <property type="match status" value="1"/>
</dbReference>
<dbReference type="InterPro" id="IPR014031">
    <property type="entry name" value="Ketoacyl_synth_C"/>
</dbReference>
<dbReference type="RefSeq" id="WP_330930244.1">
    <property type="nucleotide sequence ID" value="NZ_CP119075.1"/>
</dbReference>
<dbReference type="SUPFAM" id="SSF53901">
    <property type="entry name" value="Thiolase-like"/>
    <property type="match status" value="1"/>
</dbReference>
<dbReference type="FunFam" id="3.40.47.10:FF:000019">
    <property type="entry name" value="Polyketide synthase type I"/>
    <property type="match status" value="1"/>
</dbReference>
<dbReference type="InterPro" id="IPR014030">
    <property type="entry name" value="Ketoacyl_synth_N"/>
</dbReference>
<dbReference type="EMBL" id="CP119075">
    <property type="protein sequence ID" value="WED65714.1"/>
    <property type="molecule type" value="Genomic_DNA"/>
</dbReference>